<feature type="transmembrane region" description="Helical" evidence="1">
    <location>
        <begin position="6"/>
        <end position="29"/>
    </location>
</feature>
<keyword evidence="3" id="KW-1185">Reference proteome</keyword>
<comment type="caution">
    <text evidence="2">The sequence shown here is derived from an EMBL/GenBank/DDBJ whole genome shotgun (WGS) entry which is preliminary data.</text>
</comment>
<feature type="transmembrane region" description="Helical" evidence="1">
    <location>
        <begin position="41"/>
        <end position="62"/>
    </location>
</feature>
<dbReference type="EMBL" id="JBHSGN010000005">
    <property type="protein sequence ID" value="MFC4672260.1"/>
    <property type="molecule type" value="Genomic_DNA"/>
</dbReference>
<gene>
    <name evidence="2" type="ORF">ACFO6W_00985</name>
</gene>
<sequence>MEVYSILLYVSIAMFAASIVLWYISGRYIKEHKPALSRRMVYIGGFMFSFSILEALIALIIWSSK</sequence>
<evidence type="ECO:0000313" key="2">
    <source>
        <dbReference type="EMBL" id="MFC4672260.1"/>
    </source>
</evidence>
<accession>A0ABV9KQQ6</accession>
<evidence type="ECO:0008006" key="4">
    <source>
        <dbReference type="Google" id="ProtNLM"/>
    </source>
</evidence>
<protein>
    <recommendedName>
        <fullName evidence="4">DUF4134 domain-containing protein</fullName>
    </recommendedName>
</protein>
<evidence type="ECO:0000256" key="1">
    <source>
        <dbReference type="SAM" id="Phobius"/>
    </source>
</evidence>
<dbReference type="RefSeq" id="WP_379993440.1">
    <property type="nucleotide sequence ID" value="NZ_JBHSGN010000005.1"/>
</dbReference>
<evidence type="ECO:0000313" key="3">
    <source>
        <dbReference type="Proteomes" id="UP001596023"/>
    </source>
</evidence>
<reference evidence="3" key="1">
    <citation type="journal article" date="2019" name="Int. J. Syst. Evol. Microbiol.">
        <title>The Global Catalogue of Microorganisms (GCM) 10K type strain sequencing project: providing services to taxonomists for standard genome sequencing and annotation.</title>
        <authorList>
            <consortium name="The Broad Institute Genomics Platform"/>
            <consortium name="The Broad Institute Genome Sequencing Center for Infectious Disease"/>
            <person name="Wu L."/>
            <person name="Ma J."/>
        </authorList>
    </citation>
    <scope>NUCLEOTIDE SEQUENCE [LARGE SCALE GENOMIC DNA]</scope>
    <source>
        <strain evidence="3">CCUG 66188</strain>
    </source>
</reference>
<proteinExistence type="predicted"/>
<name>A0ABV9KQQ6_9BACT</name>
<keyword evidence="1" id="KW-0812">Transmembrane</keyword>
<dbReference type="Proteomes" id="UP001596023">
    <property type="component" value="Unassembled WGS sequence"/>
</dbReference>
<keyword evidence="1" id="KW-0472">Membrane</keyword>
<keyword evidence="1" id="KW-1133">Transmembrane helix</keyword>
<organism evidence="2 3">
    <name type="scientific">Dysgonomonas termitidis</name>
    <dbReference type="NCBI Taxonomy" id="1516126"/>
    <lineage>
        <taxon>Bacteria</taxon>
        <taxon>Pseudomonadati</taxon>
        <taxon>Bacteroidota</taxon>
        <taxon>Bacteroidia</taxon>
        <taxon>Bacteroidales</taxon>
        <taxon>Dysgonomonadaceae</taxon>
        <taxon>Dysgonomonas</taxon>
    </lineage>
</organism>